<reference evidence="1" key="1">
    <citation type="submission" date="2018-10" db="EMBL/GenBank/DDBJ databases">
        <authorList>
            <person name="Hariharan J."/>
            <person name="Choudoir M.J."/>
            <person name="Diebold P."/>
            <person name="Panke-Buisse K."/>
            <person name="Campbell A.N."/>
            <person name="Buckley D.H."/>
        </authorList>
    </citation>
    <scope>NUCLEOTIDE SEQUENCE</scope>
    <source>
        <strain evidence="1">Gb1</strain>
    </source>
</reference>
<dbReference type="EMBL" id="RDBM01000035">
    <property type="protein sequence ID" value="TXS27027.1"/>
    <property type="molecule type" value="Genomic_DNA"/>
</dbReference>
<gene>
    <name evidence="1" type="ORF">EAO74_13170</name>
</gene>
<protein>
    <submittedName>
        <fullName evidence="1">Uncharacterized protein</fullName>
    </submittedName>
</protein>
<evidence type="ECO:0000313" key="1">
    <source>
        <dbReference type="EMBL" id="TXS27027.1"/>
    </source>
</evidence>
<dbReference type="AlphaFoldDB" id="A0A652KTX8"/>
<sequence>MTVQIFAASGLRGAAVLAAALDSGLLGDAGRRILLLCDTSAVPEASVPLRQAPGFERLTARFDEVLSWNDAVHPLHPAAWTPRPDDVPLWERHLRRAWNLGDEEVELVLESPDAAPALAVAQVLPGGPVTVYADGLTAYGPTGGKIPPLIGTRVRQLLHPDLLPGVTPVLLGEFGAVPRPVPAPALLKVLGELAQDAPESGAPEGAALLLFSGPGTLPAAEEAELHLRMVRGTAALGHTHLVLHADPGGPTPASPALRAEAARLGVELTVPDPGAPLLAEVLCERLRPALVVGTCSPAMMSAAVHHGLPVARAGTGTLLEHLTPYEHPARIPVTVVDALLPDLAEPAAVAERPALTEASVAEALDGLLPAVAFAMQPRVRPDLRPAAERYLSTRLNTRTWRYFKRRRLGSLALPGVVPARLAFVRRNAALRRLARRARALNRG</sequence>
<comment type="caution">
    <text evidence="1">The sequence shown here is derived from an EMBL/GenBank/DDBJ whole genome shotgun (WGS) entry which is preliminary data.</text>
</comment>
<organism evidence="1">
    <name type="scientific">Streptomyces sp. gb1(2016)</name>
    <dbReference type="NCBI Taxonomy" id="1828321"/>
    <lineage>
        <taxon>Bacteria</taxon>
        <taxon>Bacillati</taxon>
        <taxon>Actinomycetota</taxon>
        <taxon>Actinomycetes</taxon>
        <taxon>Kitasatosporales</taxon>
        <taxon>Streptomycetaceae</taxon>
        <taxon>Streptomyces</taxon>
    </lineage>
</organism>
<dbReference type="RefSeq" id="WP_147983675.1">
    <property type="nucleotide sequence ID" value="NZ_RDBM01000035.1"/>
</dbReference>
<name>A0A652KTX8_9ACTN</name>
<accession>A0A652KTX8</accession>
<proteinExistence type="predicted"/>